<evidence type="ECO:0000256" key="12">
    <source>
        <dbReference type="ARBA" id="ARBA00034000"/>
    </source>
</evidence>
<dbReference type="GO" id="GO:0009252">
    <property type="term" value="P:peptidoglycan biosynthetic process"/>
    <property type="evidence" value="ECO:0007669"/>
    <property type="project" value="UniProtKB-UniPathway"/>
</dbReference>
<comment type="function">
    <text evidence="1">Removes C-terminal D-alanyl residues from sugar-peptide cell wall precursors.</text>
</comment>
<keyword evidence="8 17" id="KW-0378">Hydrolase</keyword>
<feature type="active site" evidence="13">
    <location>
        <position position="150"/>
    </location>
</feature>
<organism evidence="17 18">
    <name type="scientific">Gellertiella hungarica</name>
    <dbReference type="NCBI Taxonomy" id="1572859"/>
    <lineage>
        <taxon>Bacteria</taxon>
        <taxon>Pseudomonadati</taxon>
        <taxon>Pseudomonadota</taxon>
        <taxon>Alphaproteobacteria</taxon>
        <taxon>Hyphomicrobiales</taxon>
        <taxon>Rhizobiaceae</taxon>
        <taxon>Gellertiella</taxon>
    </lineage>
</organism>
<feature type="active site" description="Acyl-ester intermediate" evidence="13">
    <location>
        <position position="85"/>
    </location>
</feature>
<evidence type="ECO:0000256" key="7">
    <source>
        <dbReference type="ARBA" id="ARBA00022729"/>
    </source>
</evidence>
<keyword evidence="5 17" id="KW-0121">Carboxypeptidase</keyword>
<dbReference type="AlphaFoldDB" id="A0A7W6J4S9"/>
<dbReference type="RefSeq" id="WP_183366062.1">
    <property type="nucleotide sequence ID" value="NZ_JACIEZ010000003.1"/>
</dbReference>
<keyword evidence="11" id="KW-0961">Cell wall biogenesis/degradation</keyword>
<feature type="chain" id="PRO_5030726058" description="serine-type D-Ala-D-Ala carboxypeptidase" evidence="15">
    <location>
        <begin position="47"/>
        <end position="411"/>
    </location>
</feature>
<keyword evidence="18" id="KW-1185">Reference proteome</keyword>
<dbReference type="PRINTS" id="PR00725">
    <property type="entry name" value="DADACBPTASE1"/>
</dbReference>
<keyword evidence="7 15" id="KW-0732">Signal</keyword>
<evidence type="ECO:0000259" key="16">
    <source>
        <dbReference type="SMART" id="SM00936"/>
    </source>
</evidence>
<gene>
    <name evidence="17" type="ORF">GGR23_001954</name>
</gene>
<comment type="caution">
    <text evidence="17">The sequence shown here is derived from an EMBL/GenBank/DDBJ whole genome shotgun (WGS) entry which is preliminary data.</text>
</comment>
<comment type="catalytic activity">
    <reaction evidence="12">
        <text>Preferential cleavage: (Ac)2-L-Lys-D-Ala-|-D-Ala. Also transpeptidation of peptidyl-alanyl moieties that are N-acyl substituents of D-alanine.</text>
        <dbReference type="EC" id="3.4.16.4"/>
    </reaction>
</comment>
<dbReference type="InterPro" id="IPR001967">
    <property type="entry name" value="Peptidase_S11_N"/>
</dbReference>
<dbReference type="Gene3D" id="2.60.410.10">
    <property type="entry name" value="D-Ala-D-Ala carboxypeptidase, C-terminal domain"/>
    <property type="match status" value="1"/>
</dbReference>
<dbReference type="PANTHER" id="PTHR21581:SF6">
    <property type="entry name" value="TRAFFICKING PROTEIN PARTICLE COMPLEX SUBUNIT 12"/>
    <property type="match status" value="1"/>
</dbReference>
<dbReference type="PANTHER" id="PTHR21581">
    <property type="entry name" value="D-ALANYL-D-ALANINE CARBOXYPEPTIDASE"/>
    <property type="match status" value="1"/>
</dbReference>
<dbReference type="InterPro" id="IPR015956">
    <property type="entry name" value="Peniciliin-bd_prot_C_sf"/>
</dbReference>
<evidence type="ECO:0000256" key="5">
    <source>
        <dbReference type="ARBA" id="ARBA00022645"/>
    </source>
</evidence>
<keyword evidence="9" id="KW-0133">Cell shape</keyword>
<reference evidence="17 18" key="1">
    <citation type="submission" date="2020-08" db="EMBL/GenBank/DDBJ databases">
        <title>Genomic Encyclopedia of Type Strains, Phase IV (KMG-IV): sequencing the most valuable type-strain genomes for metagenomic binning, comparative biology and taxonomic classification.</title>
        <authorList>
            <person name="Goeker M."/>
        </authorList>
    </citation>
    <scope>NUCLEOTIDE SEQUENCE [LARGE SCALE GENOMIC DNA]</scope>
    <source>
        <strain evidence="17 18">DSM 29853</strain>
    </source>
</reference>
<evidence type="ECO:0000256" key="3">
    <source>
        <dbReference type="ARBA" id="ARBA00007164"/>
    </source>
</evidence>
<dbReference type="SUPFAM" id="SSF69189">
    <property type="entry name" value="Penicillin-binding protein associated domain"/>
    <property type="match status" value="1"/>
</dbReference>
<dbReference type="InterPro" id="IPR012907">
    <property type="entry name" value="Peptidase_S11_C"/>
</dbReference>
<keyword evidence="10" id="KW-0573">Peptidoglycan synthesis</keyword>
<dbReference type="InterPro" id="IPR037167">
    <property type="entry name" value="Peptidase_S11_C_sf"/>
</dbReference>
<evidence type="ECO:0000256" key="10">
    <source>
        <dbReference type="ARBA" id="ARBA00022984"/>
    </source>
</evidence>
<dbReference type="GO" id="GO:0071555">
    <property type="term" value="P:cell wall organization"/>
    <property type="evidence" value="ECO:0007669"/>
    <property type="project" value="UniProtKB-KW"/>
</dbReference>
<dbReference type="Pfam" id="PF00768">
    <property type="entry name" value="Peptidase_S11"/>
    <property type="match status" value="1"/>
</dbReference>
<evidence type="ECO:0000256" key="2">
    <source>
        <dbReference type="ARBA" id="ARBA00004752"/>
    </source>
</evidence>
<evidence type="ECO:0000256" key="9">
    <source>
        <dbReference type="ARBA" id="ARBA00022960"/>
    </source>
</evidence>
<dbReference type="GO" id="GO:0009002">
    <property type="term" value="F:serine-type D-Ala-D-Ala carboxypeptidase activity"/>
    <property type="evidence" value="ECO:0007669"/>
    <property type="project" value="UniProtKB-EC"/>
</dbReference>
<evidence type="ECO:0000256" key="15">
    <source>
        <dbReference type="SAM" id="SignalP"/>
    </source>
</evidence>
<accession>A0A7W6J4S9</accession>
<feature type="signal peptide" evidence="15">
    <location>
        <begin position="1"/>
        <end position="46"/>
    </location>
</feature>
<keyword evidence="6" id="KW-0645">Protease</keyword>
<dbReference type="GO" id="GO:0008360">
    <property type="term" value="P:regulation of cell shape"/>
    <property type="evidence" value="ECO:0007669"/>
    <property type="project" value="UniProtKB-KW"/>
</dbReference>
<evidence type="ECO:0000256" key="14">
    <source>
        <dbReference type="RuleBase" id="RU004016"/>
    </source>
</evidence>
<evidence type="ECO:0000313" key="17">
    <source>
        <dbReference type="EMBL" id="MBB4064767.1"/>
    </source>
</evidence>
<evidence type="ECO:0000256" key="6">
    <source>
        <dbReference type="ARBA" id="ARBA00022670"/>
    </source>
</evidence>
<dbReference type="EMBL" id="JACIEZ010000003">
    <property type="protein sequence ID" value="MBB4064767.1"/>
    <property type="molecule type" value="Genomic_DNA"/>
</dbReference>
<feature type="domain" description="Peptidase S11 D-Ala-D-Ala carboxypeptidase A C-terminal" evidence="16">
    <location>
        <begin position="302"/>
        <end position="392"/>
    </location>
</feature>
<name>A0A7W6J4S9_9HYPH</name>
<evidence type="ECO:0000256" key="8">
    <source>
        <dbReference type="ARBA" id="ARBA00022801"/>
    </source>
</evidence>
<comment type="similarity">
    <text evidence="3 14">Belongs to the peptidase S11 family.</text>
</comment>
<dbReference type="InterPro" id="IPR012338">
    <property type="entry name" value="Beta-lactam/transpept-like"/>
</dbReference>
<sequence length="411" mass="44951">MKFQLVSLRAPTWTVSPVRLSALARLVTQTLAATALCLSAGLRVQAAETGSSAFETKAKQAYLIEGKTGTVLLAKNENEAIAPASLAKILVAETVAGALANRETTLETAYPVTEHAWRTGGAPSGTATMFAALKSTIRVDDLLKGVMVLSANDACIILGEGISGSETQFAERMTNRARDLGLKVTTLRNATGLPHPDNRTTMKELVLLSQHFQQTYPDLYKTYTLADFEWNKIRQRNRNPLATQGLGIDGLATGFTEGQGYSIAASIERDGKRLFVALGGLANDKERQEETKRVLEWGLSSFDYRKLFAANEAVGEVSVYGGVSSHVEVAAKEEVQVFVPVSNPERITGHITYKWPIYAPVEEGREVGRLSLYAGPKLLREVPLYTRQRVEEGGLTDRAFDAVKELLLFWW</sequence>
<proteinExistence type="inferred from homology"/>
<protein>
    <recommendedName>
        <fullName evidence="4">serine-type D-Ala-D-Ala carboxypeptidase</fullName>
        <ecNumber evidence="4">3.4.16.4</ecNumber>
    </recommendedName>
</protein>
<dbReference type="SUPFAM" id="SSF56601">
    <property type="entry name" value="beta-lactamase/transpeptidase-like"/>
    <property type="match status" value="1"/>
</dbReference>
<evidence type="ECO:0000256" key="4">
    <source>
        <dbReference type="ARBA" id="ARBA00012448"/>
    </source>
</evidence>
<dbReference type="EC" id="3.4.16.4" evidence="4"/>
<evidence type="ECO:0000256" key="13">
    <source>
        <dbReference type="PIRSR" id="PIRSR618044-1"/>
    </source>
</evidence>
<dbReference type="UniPathway" id="UPA00219"/>
<dbReference type="Pfam" id="PF07943">
    <property type="entry name" value="PBP5_C"/>
    <property type="match status" value="1"/>
</dbReference>
<comment type="pathway">
    <text evidence="2">Cell wall biogenesis; peptidoglycan biosynthesis.</text>
</comment>
<evidence type="ECO:0000256" key="1">
    <source>
        <dbReference type="ARBA" id="ARBA00003217"/>
    </source>
</evidence>
<feature type="active site" description="Proton acceptor" evidence="13">
    <location>
        <position position="88"/>
    </location>
</feature>
<dbReference type="InterPro" id="IPR018044">
    <property type="entry name" value="Peptidase_S11"/>
</dbReference>
<evidence type="ECO:0000256" key="11">
    <source>
        <dbReference type="ARBA" id="ARBA00023316"/>
    </source>
</evidence>
<dbReference type="GO" id="GO:0006508">
    <property type="term" value="P:proteolysis"/>
    <property type="evidence" value="ECO:0007669"/>
    <property type="project" value="UniProtKB-KW"/>
</dbReference>
<dbReference type="Proteomes" id="UP000528286">
    <property type="component" value="Unassembled WGS sequence"/>
</dbReference>
<evidence type="ECO:0000313" key="18">
    <source>
        <dbReference type="Proteomes" id="UP000528286"/>
    </source>
</evidence>
<dbReference type="SMART" id="SM00936">
    <property type="entry name" value="PBP5_C"/>
    <property type="match status" value="1"/>
</dbReference>
<dbReference type="Gene3D" id="3.40.710.10">
    <property type="entry name" value="DD-peptidase/beta-lactamase superfamily"/>
    <property type="match status" value="1"/>
</dbReference>